<dbReference type="CDD" id="cd00073">
    <property type="entry name" value="H15"/>
    <property type="match status" value="1"/>
</dbReference>
<reference evidence="10 11" key="1">
    <citation type="submission" date="2024-04" db="EMBL/GenBank/DDBJ databases">
        <authorList>
            <person name="Fracassetti M."/>
        </authorList>
    </citation>
    <scope>NUCLEOTIDE SEQUENCE [LARGE SCALE GENOMIC DNA]</scope>
</reference>
<dbReference type="PANTHER" id="PTHR11467:SF131">
    <property type="entry name" value="HISTONE H1"/>
    <property type="match status" value="1"/>
</dbReference>
<feature type="compositionally biased region" description="Basic residues" evidence="8">
    <location>
        <begin position="197"/>
        <end position="214"/>
    </location>
</feature>
<dbReference type="PROSITE" id="PS51504">
    <property type="entry name" value="H15"/>
    <property type="match status" value="1"/>
</dbReference>
<evidence type="ECO:0000256" key="1">
    <source>
        <dbReference type="ARBA" id="ARBA00002809"/>
    </source>
</evidence>
<dbReference type="PANTHER" id="PTHR11467">
    <property type="entry name" value="HISTONE H1"/>
    <property type="match status" value="1"/>
</dbReference>
<feature type="region of interest" description="Disordered" evidence="8">
    <location>
        <begin position="124"/>
        <end position="230"/>
    </location>
</feature>
<sequence>MAETEPAVVAAVPAADAKSKAKKPAVKKPRAARNYPSFEEMISDAIVALKERTGSSQIAITKYIEDKHKNLPPNFRKMLLFQLKRLVAAEKLVKVKASFKLPSGRSASPPAAAAVAKKPAAAAKPKAAAAKPKAATTKVVVKPKAKTAAKPKPKAAAKPTAAAAKPAAKVQPKRKTTAPAAKPVAKKAKLAKAASPGKKKAAPKPKKAAPKPKSVKSPIKKAAGTKRTRK</sequence>
<dbReference type="InterPro" id="IPR036388">
    <property type="entry name" value="WH-like_DNA-bd_sf"/>
</dbReference>
<keyword evidence="5 7" id="KW-0238">DNA-binding</keyword>
<dbReference type="InterPro" id="IPR005819">
    <property type="entry name" value="H1/H5"/>
</dbReference>
<feature type="region of interest" description="Disordered" evidence="8">
    <location>
        <begin position="1"/>
        <end position="30"/>
    </location>
</feature>
<feature type="domain" description="H15" evidence="9">
    <location>
        <begin position="34"/>
        <end position="103"/>
    </location>
</feature>
<accession>A0AAV2EAJ6</accession>
<keyword evidence="6 7" id="KW-0539">Nucleus</keyword>
<evidence type="ECO:0000256" key="2">
    <source>
        <dbReference type="ARBA" id="ARBA00004123"/>
    </source>
</evidence>
<feature type="compositionally biased region" description="Low complexity" evidence="8">
    <location>
        <begin position="124"/>
        <end position="140"/>
    </location>
</feature>
<dbReference type="Pfam" id="PF00538">
    <property type="entry name" value="Linker_histone"/>
    <property type="match status" value="1"/>
</dbReference>
<dbReference type="Proteomes" id="UP001497516">
    <property type="component" value="Chromosome 4"/>
</dbReference>
<dbReference type="FunFam" id="1.10.10.10:FF:000521">
    <property type="entry name" value="Histone H1"/>
    <property type="match status" value="1"/>
</dbReference>
<evidence type="ECO:0000256" key="8">
    <source>
        <dbReference type="SAM" id="MobiDB-lite"/>
    </source>
</evidence>
<organism evidence="10 11">
    <name type="scientific">Linum trigynum</name>
    <dbReference type="NCBI Taxonomy" id="586398"/>
    <lineage>
        <taxon>Eukaryota</taxon>
        <taxon>Viridiplantae</taxon>
        <taxon>Streptophyta</taxon>
        <taxon>Embryophyta</taxon>
        <taxon>Tracheophyta</taxon>
        <taxon>Spermatophyta</taxon>
        <taxon>Magnoliopsida</taxon>
        <taxon>eudicotyledons</taxon>
        <taxon>Gunneridae</taxon>
        <taxon>Pentapetalae</taxon>
        <taxon>rosids</taxon>
        <taxon>fabids</taxon>
        <taxon>Malpighiales</taxon>
        <taxon>Linaceae</taxon>
        <taxon>Linum</taxon>
    </lineage>
</organism>
<feature type="compositionally biased region" description="Low complexity" evidence="8">
    <location>
        <begin position="156"/>
        <end position="169"/>
    </location>
</feature>
<evidence type="ECO:0000259" key="9">
    <source>
        <dbReference type="PROSITE" id="PS51504"/>
    </source>
</evidence>
<dbReference type="PRINTS" id="PR00624">
    <property type="entry name" value="HISTONEH5"/>
</dbReference>
<gene>
    <name evidence="10" type="ORF">LTRI10_LOCUS24143</name>
</gene>
<evidence type="ECO:0000256" key="7">
    <source>
        <dbReference type="RuleBase" id="RU003894"/>
    </source>
</evidence>
<dbReference type="InterPro" id="IPR005818">
    <property type="entry name" value="Histone_H1/H5_H15"/>
</dbReference>
<dbReference type="SUPFAM" id="SSF46785">
    <property type="entry name" value="Winged helix' DNA-binding domain"/>
    <property type="match status" value="1"/>
</dbReference>
<evidence type="ECO:0000313" key="10">
    <source>
        <dbReference type="EMBL" id="CAL1382839.1"/>
    </source>
</evidence>
<feature type="compositionally biased region" description="Low complexity" evidence="8">
    <location>
        <begin position="1"/>
        <end position="16"/>
    </location>
</feature>
<dbReference type="EMBL" id="OZ034817">
    <property type="protein sequence ID" value="CAL1382839.1"/>
    <property type="molecule type" value="Genomic_DNA"/>
</dbReference>
<evidence type="ECO:0000256" key="6">
    <source>
        <dbReference type="ARBA" id="ARBA00023242"/>
    </source>
</evidence>
<feature type="compositionally biased region" description="Basic residues" evidence="8">
    <location>
        <begin position="20"/>
        <end position="30"/>
    </location>
</feature>
<evidence type="ECO:0000256" key="5">
    <source>
        <dbReference type="ARBA" id="ARBA00023125"/>
    </source>
</evidence>
<dbReference type="GO" id="GO:0030261">
    <property type="term" value="P:chromosome condensation"/>
    <property type="evidence" value="ECO:0007669"/>
    <property type="project" value="TreeGrafter"/>
</dbReference>
<protein>
    <recommendedName>
        <fullName evidence="9">H15 domain-containing protein</fullName>
    </recommendedName>
</protein>
<keyword evidence="11" id="KW-1185">Reference proteome</keyword>
<dbReference type="SMART" id="SM00526">
    <property type="entry name" value="H15"/>
    <property type="match status" value="1"/>
</dbReference>
<dbReference type="AlphaFoldDB" id="A0AAV2EAJ6"/>
<proteinExistence type="inferred from homology"/>
<evidence type="ECO:0000313" key="11">
    <source>
        <dbReference type="Proteomes" id="UP001497516"/>
    </source>
</evidence>
<dbReference type="GO" id="GO:0006334">
    <property type="term" value="P:nucleosome assembly"/>
    <property type="evidence" value="ECO:0007669"/>
    <property type="project" value="InterPro"/>
</dbReference>
<comment type="similarity">
    <text evidence="7">Belongs to the histone H1/H5 family.</text>
</comment>
<dbReference type="GO" id="GO:0030527">
    <property type="term" value="F:structural constituent of chromatin"/>
    <property type="evidence" value="ECO:0007669"/>
    <property type="project" value="InterPro"/>
</dbReference>
<dbReference type="GO" id="GO:0045910">
    <property type="term" value="P:negative regulation of DNA recombination"/>
    <property type="evidence" value="ECO:0007669"/>
    <property type="project" value="TreeGrafter"/>
</dbReference>
<evidence type="ECO:0000256" key="3">
    <source>
        <dbReference type="ARBA" id="ARBA00004286"/>
    </source>
</evidence>
<feature type="compositionally biased region" description="Basic residues" evidence="8">
    <location>
        <begin position="141"/>
        <end position="155"/>
    </location>
</feature>
<name>A0AAV2EAJ6_9ROSI</name>
<keyword evidence="4 7" id="KW-0158">Chromosome</keyword>
<evidence type="ECO:0000256" key="4">
    <source>
        <dbReference type="ARBA" id="ARBA00022454"/>
    </source>
</evidence>
<dbReference type="GO" id="GO:0003690">
    <property type="term" value="F:double-stranded DNA binding"/>
    <property type="evidence" value="ECO:0007669"/>
    <property type="project" value="TreeGrafter"/>
</dbReference>
<dbReference type="GO" id="GO:0000786">
    <property type="term" value="C:nucleosome"/>
    <property type="evidence" value="ECO:0007669"/>
    <property type="project" value="InterPro"/>
</dbReference>
<dbReference type="GO" id="GO:0005634">
    <property type="term" value="C:nucleus"/>
    <property type="evidence" value="ECO:0007669"/>
    <property type="project" value="UniProtKB-SubCell"/>
</dbReference>
<dbReference type="InterPro" id="IPR036390">
    <property type="entry name" value="WH_DNA-bd_sf"/>
</dbReference>
<dbReference type="Gene3D" id="1.10.10.10">
    <property type="entry name" value="Winged helix-like DNA-binding domain superfamily/Winged helix DNA-binding domain"/>
    <property type="match status" value="1"/>
</dbReference>
<comment type="function">
    <text evidence="1">Histones H1 are necessary for the condensation of nucleosome chains into higher-order structures.</text>
</comment>
<comment type="subcellular location">
    <subcellularLocation>
        <location evidence="3">Chromosome</location>
    </subcellularLocation>
    <subcellularLocation>
        <location evidence="2 7">Nucleus</location>
    </subcellularLocation>
</comment>
<dbReference type="GO" id="GO:0031492">
    <property type="term" value="F:nucleosomal DNA binding"/>
    <property type="evidence" value="ECO:0007669"/>
    <property type="project" value="TreeGrafter"/>
</dbReference>